<dbReference type="InterPro" id="IPR000719">
    <property type="entry name" value="Prot_kinase_dom"/>
</dbReference>
<dbReference type="Gene3D" id="1.10.510.10">
    <property type="entry name" value="Transferase(Phosphotransferase) domain 1"/>
    <property type="match status" value="1"/>
</dbReference>
<feature type="compositionally biased region" description="Low complexity" evidence="1">
    <location>
        <begin position="123"/>
        <end position="136"/>
    </location>
</feature>
<reference evidence="3" key="1">
    <citation type="journal article" date="2020" name="Stud. Mycol.">
        <title>101 Dothideomycetes genomes: a test case for predicting lifestyles and emergence of pathogens.</title>
        <authorList>
            <person name="Haridas S."/>
            <person name="Albert R."/>
            <person name="Binder M."/>
            <person name="Bloem J."/>
            <person name="Labutti K."/>
            <person name="Salamov A."/>
            <person name="Andreopoulos B."/>
            <person name="Baker S."/>
            <person name="Barry K."/>
            <person name="Bills G."/>
            <person name="Bluhm B."/>
            <person name="Cannon C."/>
            <person name="Castanera R."/>
            <person name="Culley D."/>
            <person name="Daum C."/>
            <person name="Ezra D."/>
            <person name="Gonzalez J."/>
            <person name="Henrissat B."/>
            <person name="Kuo A."/>
            <person name="Liang C."/>
            <person name="Lipzen A."/>
            <person name="Lutzoni F."/>
            <person name="Magnuson J."/>
            <person name="Mondo S."/>
            <person name="Nolan M."/>
            <person name="Ohm R."/>
            <person name="Pangilinan J."/>
            <person name="Park H.-J."/>
            <person name="Ramirez L."/>
            <person name="Alfaro M."/>
            <person name="Sun H."/>
            <person name="Tritt A."/>
            <person name="Yoshinaga Y."/>
            <person name="Zwiers L.-H."/>
            <person name="Turgeon B."/>
            <person name="Goodwin S."/>
            <person name="Spatafora J."/>
            <person name="Crous P."/>
            <person name="Grigoriev I."/>
        </authorList>
    </citation>
    <scope>NUCLEOTIDE SEQUENCE</scope>
    <source>
        <strain evidence="3">CBS 101060</strain>
    </source>
</reference>
<name>A0A9P4S4H9_9PEZI</name>
<feature type="non-terminal residue" evidence="3">
    <location>
        <position position="699"/>
    </location>
</feature>
<dbReference type="InterPro" id="IPR011009">
    <property type="entry name" value="Kinase-like_dom_sf"/>
</dbReference>
<evidence type="ECO:0000259" key="2">
    <source>
        <dbReference type="PROSITE" id="PS50011"/>
    </source>
</evidence>
<dbReference type="OrthoDB" id="635774at2759"/>
<dbReference type="AlphaFoldDB" id="A0A9P4S4H9"/>
<feature type="compositionally biased region" description="Low complexity" evidence="1">
    <location>
        <begin position="55"/>
        <end position="68"/>
    </location>
</feature>
<comment type="caution">
    <text evidence="3">The sequence shown here is derived from an EMBL/GenBank/DDBJ whole genome shotgun (WGS) entry which is preliminary data.</text>
</comment>
<sequence>MFLVASDEQLSTTAGEFGGKRNIWDRFSRFSNWLKKEEGDAQGSTLSQSKSWDSGQQQQDNGQEDGQGFSHRRPTRKAVPGLPRPITFRRQNSEKRERLEPHRPPTAERRALSADRRHVRRTLSPSPLSLPSLSAPNIRDNPNEAAPAKPEAPARVASTNNKDQHEFEDEAMENRPLSQQLPLLSFDEPSDNEDSEQEIDPRILQEELESKWILNLSMHFRDMSDREKFFITFAEKPNFWRRVTVSCDYRDCCPDSLEQDLKSLHYQRDKNARIYEAIRDSLPAIQFYDTVTNLKLQTAEGRLHVHVTEDVNEIIQYPSVSAIGHLQCREFTESSLDFESHISGFVYKVNHRGRSFIKKEIPGPDTVEEFLYEINALSSLQDSQSVIQFEGIVVDEKRELLKGLLISFAEQGALVDLIYDWKGTSTLPWKRRERWAKQIVQGLSEIHEAGFVQGDFTLSNIVVDSNDNAKIIDINRRGCPVGWEPPEMSRLIESKQRISIYIGVKSDLFQLGMVLWALAEEEDEPERQERPLTFSREGHEVPTYFREIISSWESRHSVSTHRSDKEYIDPATAVGLEDIDQYKRKRASASHSDISAADITFTEAVPSTGYPYNNSSGSYIVARSGRSPTPGLTRNYEDFLDVSRLSMISYNDSDAGQDLEALNRDRDRESQWEQIYMDRDAGVVDQASIEPIEHSIVTE</sequence>
<dbReference type="SUPFAM" id="SSF56112">
    <property type="entry name" value="Protein kinase-like (PK-like)"/>
    <property type="match status" value="1"/>
</dbReference>
<dbReference type="Proteomes" id="UP000799429">
    <property type="component" value="Unassembled WGS sequence"/>
</dbReference>
<proteinExistence type="predicted"/>
<gene>
    <name evidence="3" type="ORF">M501DRAFT_940449</name>
</gene>
<dbReference type="PANTHER" id="PTHR23257">
    <property type="entry name" value="SERINE-THREONINE PROTEIN KINASE"/>
    <property type="match status" value="1"/>
</dbReference>
<dbReference type="GO" id="GO:0005524">
    <property type="term" value="F:ATP binding"/>
    <property type="evidence" value="ECO:0007669"/>
    <property type="project" value="InterPro"/>
</dbReference>
<dbReference type="Pfam" id="PF00069">
    <property type="entry name" value="Pkinase"/>
    <property type="match status" value="1"/>
</dbReference>
<dbReference type="GO" id="GO:0004672">
    <property type="term" value="F:protein kinase activity"/>
    <property type="evidence" value="ECO:0007669"/>
    <property type="project" value="InterPro"/>
</dbReference>
<feature type="compositionally biased region" description="Basic and acidic residues" evidence="1">
    <location>
        <begin position="91"/>
        <end position="116"/>
    </location>
</feature>
<evidence type="ECO:0000313" key="3">
    <source>
        <dbReference type="EMBL" id="KAF2836087.1"/>
    </source>
</evidence>
<keyword evidence="4" id="KW-1185">Reference proteome</keyword>
<dbReference type="InterPro" id="IPR050167">
    <property type="entry name" value="Ser_Thr_protein_kinase"/>
</dbReference>
<feature type="compositionally biased region" description="Polar residues" evidence="1">
    <location>
        <begin position="42"/>
        <end position="54"/>
    </location>
</feature>
<dbReference type="PROSITE" id="PS50011">
    <property type="entry name" value="PROTEIN_KINASE_DOM"/>
    <property type="match status" value="1"/>
</dbReference>
<accession>A0A9P4S4H9</accession>
<feature type="region of interest" description="Disordered" evidence="1">
    <location>
        <begin position="37"/>
        <end position="199"/>
    </location>
</feature>
<dbReference type="EMBL" id="MU006105">
    <property type="protein sequence ID" value="KAF2836087.1"/>
    <property type="molecule type" value="Genomic_DNA"/>
</dbReference>
<feature type="compositionally biased region" description="Low complexity" evidence="1">
    <location>
        <begin position="143"/>
        <end position="154"/>
    </location>
</feature>
<feature type="domain" description="Protein kinase" evidence="2">
    <location>
        <begin position="332"/>
        <end position="601"/>
    </location>
</feature>
<feature type="compositionally biased region" description="Acidic residues" evidence="1">
    <location>
        <begin position="188"/>
        <end position="198"/>
    </location>
</feature>
<dbReference type="SMART" id="SM00220">
    <property type="entry name" value="S_TKc"/>
    <property type="match status" value="1"/>
</dbReference>
<protein>
    <recommendedName>
        <fullName evidence="2">Protein kinase domain-containing protein</fullName>
    </recommendedName>
</protein>
<evidence type="ECO:0000256" key="1">
    <source>
        <dbReference type="SAM" id="MobiDB-lite"/>
    </source>
</evidence>
<organism evidence="3 4">
    <name type="scientific">Patellaria atrata CBS 101060</name>
    <dbReference type="NCBI Taxonomy" id="1346257"/>
    <lineage>
        <taxon>Eukaryota</taxon>
        <taxon>Fungi</taxon>
        <taxon>Dikarya</taxon>
        <taxon>Ascomycota</taxon>
        <taxon>Pezizomycotina</taxon>
        <taxon>Dothideomycetes</taxon>
        <taxon>Dothideomycetes incertae sedis</taxon>
        <taxon>Patellariales</taxon>
        <taxon>Patellariaceae</taxon>
        <taxon>Patellaria</taxon>
    </lineage>
</organism>
<evidence type="ECO:0000313" key="4">
    <source>
        <dbReference type="Proteomes" id="UP000799429"/>
    </source>
</evidence>